<dbReference type="Gene3D" id="2.130.10.10">
    <property type="entry name" value="YVTN repeat-like/Quinoprotein amine dehydrogenase"/>
    <property type="match status" value="4"/>
</dbReference>
<keyword evidence="7" id="KW-1185">Reference proteome</keyword>
<dbReference type="PRINTS" id="PR00320">
    <property type="entry name" value="GPROTEINBRPT"/>
</dbReference>
<dbReference type="PANTHER" id="PTHR13720:SF24">
    <property type="entry name" value="WD REPEAT-CONTAINING PROTEIN 90"/>
    <property type="match status" value="1"/>
</dbReference>
<dbReference type="InterPro" id="IPR011047">
    <property type="entry name" value="Quinoprotein_ADH-like_sf"/>
</dbReference>
<dbReference type="InterPro" id="IPR020472">
    <property type="entry name" value="WD40_PAC1"/>
</dbReference>
<evidence type="ECO:0000259" key="5">
    <source>
        <dbReference type="Pfam" id="PF23393"/>
    </source>
</evidence>
<organism evidence="6 7">
    <name type="scientific">Plasmopara halstedii</name>
    <name type="common">Downy mildew of sunflower</name>
    <dbReference type="NCBI Taxonomy" id="4781"/>
    <lineage>
        <taxon>Eukaryota</taxon>
        <taxon>Sar</taxon>
        <taxon>Stramenopiles</taxon>
        <taxon>Oomycota</taxon>
        <taxon>Peronosporomycetes</taxon>
        <taxon>Peronosporales</taxon>
        <taxon>Peronosporaceae</taxon>
        <taxon>Plasmopara</taxon>
    </lineage>
</organism>
<feature type="domain" description="WDR90/POC16 second beta-propeller" evidence="5">
    <location>
        <begin position="722"/>
        <end position="1015"/>
    </location>
</feature>
<dbReference type="EMBL" id="CCYD01000645">
    <property type="protein sequence ID" value="CEG42655.1"/>
    <property type="molecule type" value="Genomic_DNA"/>
</dbReference>
<evidence type="ECO:0000259" key="4">
    <source>
        <dbReference type="Pfam" id="PF05018"/>
    </source>
</evidence>
<evidence type="ECO:0000313" key="6">
    <source>
        <dbReference type="EMBL" id="CEG42655.1"/>
    </source>
</evidence>
<keyword evidence="1 3" id="KW-0853">WD repeat</keyword>
<dbReference type="InterPro" id="IPR036322">
    <property type="entry name" value="WD40_repeat_dom_sf"/>
</dbReference>
<feature type="repeat" description="WD" evidence="3">
    <location>
        <begin position="984"/>
        <end position="1017"/>
    </location>
</feature>
<evidence type="ECO:0000256" key="3">
    <source>
        <dbReference type="PROSITE-ProRule" id="PRU00221"/>
    </source>
</evidence>
<evidence type="ECO:0000256" key="2">
    <source>
        <dbReference type="ARBA" id="ARBA00022737"/>
    </source>
</evidence>
<reference evidence="7" key="1">
    <citation type="submission" date="2014-09" db="EMBL/GenBank/DDBJ databases">
        <authorList>
            <person name="Sharma Rahul"/>
            <person name="Thines Marco"/>
        </authorList>
    </citation>
    <scope>NUCLEOTIDE SEQUENCE [LARGE SCALE GENOMIC DNA]</scope>
</reference>
<dbReference type="Pfam" id="PF05018">
    <property type="entry name" value="CFA20_dom"/>
    <property type="match status" value="1"/>
</dbReference>
<dbReference type="Pfam" id="PF00400">
    <property type="entry name" value="WD40"/>
    <property type="match status" value="2"/>
</dbReference>
<dbReference type="InterPro" id="IPR050630">
    <property type="entry name" value="WD_repeat_EMAP"/>
</dbReference>
<dbReference type="GO" id="GO:0005929">
    <property type="term" value="C:cilium"/>
    <property type="evidence" value="ECO:0007669"/>
    <property type="project" value="UniProtKB-ARBA"/>
</dbReference>
<feature type="repeat" description="WD" evidence="3">
    <location>
        <begin position="945"/>
        <end position="970"/>
    </location>
</feature>
<name>A0A0P1ANN9_PLAHL</name>
<dbReference type="PROSITE" id="PS50082">
    <property type="entry name" value="WD_REPEATS_2"/>
    <property type="match status" value="3"/>
</dbReference>
<feature type="repeat" description="WD" evidence="3">
    <location>
        <begin position="727"/>
        <end position="749"/>
    </location>
</feature>
<dbReference type="SUPFAM" id="SSF50969">
    <property type="entry name" value="YVTN repeat-like/Quinoprotein amine dehydrogenase"/>
    <property type="match status" value="1"/>
</dbReference>
<proteinExistence type="predicted"/>
<dbReference type="OrthoDB" id="6252103at2759"/>
<dbReference type="InterPro" id="IPR055441">
    <property type="entry name" value="Beta-prop_WDR90_POC16_2nd"/>
</dbReference>
<dbReference type="InterPro" id="IPR011044">
    <property type="entry name" value="Quino_amine_DH_bsu"/>
</dbReference>
<dbReference type="PANTHER" id="PTHR13720">
    <property type="entry name" value="WD-40 REPEAT PROTEIN"/>
    <property type="match status" value="1"/>
</dbReference>
<dbReference type="SUPFAM" id="SSF50978">
    <property type="entry name" value="WD40 repeat-like"/>
    <property type="match status" value="1"/>
</dbReference>
<protein>
    <submittedName>
        <fullName evidence="6">Transcription factor IIB</fullName>
    </submittedName>
</protein>
<dbReference type="STRING" id="4781.A0A0P1ANN9"/>
<dbReference type="InterPro" id="IPR001680">
    <property type="entry name" value="WD40_rpt"/>
</dbReference>
<keyword evidence="2" id="KW-0677">Repeat</keyword>
<dbReference type="SMART" id="SM00320">
    <property type="entry name" value="WD40"/>
    <property type="match status" value="12"/>
</dbReference>
<evidence type="ECO:0000256" key="1">
    <source>
        <dbReference type="ARBA" id="ARBA00022574"/>
    </source>
</evidence>
<dbReference type="InterPro" id="IPR015943">
    <property type="entry name" value="WD40/YVTN_repeat-like_dom_sf"/>
</dbReference>
<sequence>MPVWQEPFVEVIKYGMTHNNVGWHTQGHVEQTQDKHIHQNIFKIRGAIAATNFLRVPRDISKGTHGLGLTGRYVYLQVRRIKNLPMTIHLDFVTSKKTPLRFTLSSIYELFRGTGTVLRVPLSLDTRWTVVVVDMVRLLERHSYTQHARDTYRHLKAVTLCASMNLRNFFVSATLFTTETLPSSLQFASDSKHPNCWIIIPSDDVDGVNHQFLDLTKQEDLRIAASPTLDPKRQSLNKSTKFIHSNTRIVKCLPSYDAPSATSDVLFNTFDIQSKKDPFSSNTVMPVNQEMVENPDLIDFAYRAFYSPKCTQQEACTQLISSPTKADKSDPILKLERIIGFSNDYFRMLLWVPDGSAYVYANNSTIVYREFSDEKNVSMETFDSAKGSNIIDNLASTTRESFMYGHNSAVCALAITSDGRFLASAELPSQTKQNAVRLWNLTSRECITVVQAQSKGVDVLCFSPRSKDLLMLCIVGRDECFRTQILIWNCLNLLGSTPSVVQLLARQTSDFPINRIAFSPYEQQDHYHLISCGRENIRYWRVNSKSGHLTGSPVILNEYSRGIEFTDIGFDPLFETHPSNIHPVRPLYVSSSLGTLLVINYDSKDILCVYQLHDAKINCLSINEGFCVTGSDDCFLRVWPLDFSDFFLEAQHEAGIKCIDVSVDGIKVLVGSRNNAIGVLDISSQEYTTLLRCHTKKITAMTTTPWKSPPASLLHEDAKLSTSKSELVTASEDGTLRVWDTSSGQQLYEFYFEQESVTSLAASPLNCGIVAVGFDSGFTRIFDVHQVSETGTTESQSSFVHELKQHQSAIRHIAFDVSAHHLFNSGEGRQLCLYDAKDQEYVPLKMVLADFDPEDGHFEVSHNGKWLAFISSDHREIVMLNPYSLRVISKIQPPKQRQEDTLKVARFNVNSSELLVLSMRDRLHIFSLPERQWVQSLSLCGQNGISSFLMSFNEKYMISGGMDGSIRVWDWDDKRRRGRIHQSFFGHTGRVNNLAITRDGQSLVATGNLNAISIWRVCVNSFIFKETTKGYKEQTLAVSDENSSKKANSQARPTEISNFRLGLKAFQLNFEGLEITQRGEVTCLSSDSTNVQEVECPTTVVNTTTSFVGDLVLSQTICGFCSSNFAWSYSMGKLLMTTGSMLVVENIATGKQEFYDDASQPEMDESNEIALLQLSPDGAYVATISSRFDYVIIRSIAGNREVKTSSHEDIIAQCDSEKIRINLLPYTRVVTCLAFAQNFNQKRIDKVVCMACEVEQSQTGVVIASLRQRSIIWSSISAGGTQLPRIRQIIATSDSQFLLLSTELSSISTVKVYQNEIEDDSNIAIEAVIEPLINAFPTQVQLFSLFSKEGQSDQLRYLVGIDNDRYCYFYDLQHRSFVATTQLLIPIKFKSSNNQVNDQKGVSSFLVEVMEWVTTAEKSLIITGSTSESVLFVHALPMLSTKYSTRIQIDWQRLARAGVSLMCQISLPDGGLLRGLSVDPARDVGIATTNYGTAILIHFEACPTTKVLRETARGNIKHSQPFVAIRNASWALDGTVILLTSENDNAIRVWLPEIAREIAAFKTDSATCTCFAVNPFSTNGVPQSMVMAGYSDGSLRVFDLCDMRLLSKFELSLSQVKSARIEGAIFVRIVFVGSFSALIVTHDSRVMLVNIANALLESEEAQVCDTQARQTPSKRMRSRAYKKTLRQRSGTKLKPHSSRRTKRDYHVVYQMLSLLPTISNLTQGEEISMEIGVVEVMESSDMDIHPFLIVIKYTGLARSHVEK</sequence>
<dbReference type="RefSeq" id="XP_024579024.1">
    <property type="nucleotide sequence ID" value="XM_024728559.1"/>
</dbReference>
<dbReference type="OMA" id="DNDRYCY"/>
<accession>A0A0P1ANN9</accession>
<dbReference type="InterPro" id="IPR007714">
    <property type="entry name" value="CFA20_dom"/>
</dbReference>
<dbReference type="PROSITE" id="PS00678">
    <property type="entry name" value="WD_REPEATS_1"/>
    <property type="match status" value="1"/>
</dbReference>
<dbReference type="Pfam" id="PF23393">
    <property type="entry name" value="Beta-prop_WDR90_POC16_2nd"/>
    <property type="match status" value="1"/>
</dbReference>
<dbReference type="InterPro" id="IPR019775">
    <property type="entry name" value="WD40_repeat_CS"/>
</dbReference>
<dbReference type="Proteomes" id="UP000054928">
    <property type="component" value="Unassembled WGS sequence"/>
</dbReference>
<feature type="domain" description="CFA20" evidence="4">
    <location>
        <begin position="3"/>
        <end position="187"/>
    </location>
</feature>
<evidence type="ECO:0000313" key="7">
    <source>
        <dbReference type="Proteomes" id="UP000054928"/>
    </source>
</evidence>
<dbReference type="SUPFAM" id="SSF50998">
    <property type="entry name" value="Quinoprotein alcohol dehydrogenase-like"/>
    <property type="match status" value="1"/>
</dbReference>
<dbReference type="GeneID" id="36407967"/>